<dbReference type="SMART" id="SM01403">
    <property type="entry name" value="Ribosomal_S10"/>
    <property type="match status" value="1"/>
</dbReference>
<dbReference type="NCBIfam" id="TIGR01049">
    <property type="entry name" value="rpsJ_bact"/>
    <property type="match status" value="1"/>
</dbReference>
<protein>
    <recommendedName>
        <fullName evidence="4">Small ribosomal subunit protein uS10 domain-containing protein</fullName>
    </recommendedName>
</protein>
<reference evidence="5" key="1">
    <citation type="journal article" date="2014" name="Front. Microbiol.">
        <title>High frequency of phylogenetically diverse reductive dehalogenase-homologous genes in deep subseafloor sedimentary metagenomes.</title>
        <authorList>
            <person name="Kawai M."/>
            <person name="Futagami T."/>
            <person name="Toyoda A."/>
            <person name="Takaki Y."/>
            <person name="Nishi S."/>
            <person name="Hori S."/>
            <person name="Arai W."/>
            <person name="Tsubouchi T."/>
            <person name="Morono Y."/>
            <person name="Uchiyama I."/>
            <person name="Ito T."/>
            <person name="Fujiyama A."/>
            <person name="Inagaki F."/>
            <person name="Takami H."/>
        </authorList>
    </citation>
    <scope>NUCLEOTIDE SEQUENCE</scope>
    <source>
        <strain evidence="5">Expedition CK06-06</strain>
    </source>
</reference>
<feature type="domain" description="Small ribosomal subunit protein uS10" evidence="4">
    <location>
        <begin position="14"/>
        <end position="108"/>
    </location>
</feature>
<dbReference type="GO" id="GO:0006412">
    <property type="term" value="P:translation"/>
    <property type="evidence" value="ECO:0007669"/>
    <property type="project" value="InterPro"/>
</dbReference>
<dbReference type="HAMAP" id="MF_00508">
    <property type="entry name" value="Ribosomal_uS10"/>
    <property type="match status" value="1"/>
</dbReference>
<dbReference type="PRINTS" id="PR00971">
    <property type="entry name" value="RIBOSOMALS10"/>
</dbReference>
<evidence type="ECO:0000259" key="4">
    <source>
        <dbReference type="SMART" id="SM01403"/>
    </source>
</evidence>
<dbReference type="AlphaFoldDB" id="X1BZG9"/>
<sequence length="109" mass="12312">MSPKTARAKKTKIRIKLSAYDYRIADKAAEKIVEVAERTGAIVSGPIPLPTERSLYTVLRSPHVHKDSREQFQMRIHKRLIDILNPTSKTVDSLMSLDLPSGVDIEIKM</sequence>
<comment type="similarity">
    <text evidence="1">Belongs to the universal ribosomal protein uS10 family.</text>
</comment>
<evidence type="ECO:0000256" key="2">
    <source>
        <dbReference type="ARBA" id="ARBA00022980"/>
    </source>
</evidence>
<evidence type="ECO:0000313" key="5">
    <source>
        <dbReference type="EMBL" id="GAH00402.1"/>
    </source>
</evidence>
<comment type="caution">
    <text evidence="5">The sequence shown here is derived from an EMBL/GenBank/DDBJ whole genome shotgun (WGS) entry which is preliminary data.</text>
</comment>
<dbReference type="SUPFAM" id="SSF54999">
    <property type="entry name" value="Ribosomal protein S10"/>
    <property type="match status" value="1"/>
</dbReference>
<dbReference type="PANTHER" id="PTHR11700">
    <property type="entry name" value="30S RIBOSOMAL PROTEIN S10 FAMILY MEMBER"/>
    <property type="match status" value="1"/>
</dbReference>
<keyword evidence="3" id="KW-0687">Ribonucleoprotein</keyword>
<dbReference type="NCBIfam" id="NF001861">
    <property type="entry name" value="PRK00596.1"/>
    <property type="match status" value="1"/>
</dbReference>
<evidence type="ECO:0000256" key="1">
    <source>
        <dbReference type="ARBA" id="ARBA00007102"/>
    </source>
</evidence>
<dbReference type="PROSITE" id="PS00361">
    <property type="entry name" value="RIBOSOMAL_S10"/>
    <property type="match status" value="1"/>
</dbReference>
<name>X1BZG9_9ZZZZ</name>
<dbReference type="EMBL" id="BART01022762">
    <property type="protein sequence ID" value="GAH00402.1"/>
    <property type="molecule type" value="Genomic_DNA"/>
</dbReference>
<dbReference type="InterPro" id="IPR027486">
    <property type="entry name" value="Ribosomal_uS10_dom"/>
</dbReference>
<dbReference type="InterPro" id="IPR036838">
    <property type="entry name" value="Ribosomal_uS10_dom_sf"/>
</dbReference>
<keyword evidence="2" id="KW-0689">Ribosomal protein</keyword>
<accession>X1BZG9</accession>
<proteinExistence type="inferred from homology"/>
<dbReference type="Gene3D" id="3.30.70.600">
    <property type="entry name" value="Ribosomal protein S10 domain"/>
    <property type="match status" value="1"/>
</dbReference>
<dbReference type="GO" id="GO:0003723">
    <property type="term" value="F:RNA binding"/>
    <property type="evidence" value="ECO:0007669"/>
    <property type="project" value="InterPro"/>
</dbReference>
<evidence type="ECO:0000256" key="3">
    <source>
        <dbReference type="ARBA" id="ARBA00023274"/>
    </source>
</evidence>
<dbReference type="GO" id="GO:0005840">
    <property type="term" value="C:ribosome"/>
    <property type="evidence" value="ECO:0007669"/>
    <property type="project" value="UniProtKB-KW"/>
</dbReference>
<dbReference type="Pfam" id="PF00338">
    <property type="entry name" value="Ribosomal_S10"/>
    <property type="match status" value="1"/>
</dbReference>
<dbReference type="InterPro" id="IPR018268">
    <property type="entry name" value="Ribosomal_uS10_CS"/>
</dbReference>
<dbReference type="FunFam" id="3.30.70.600:FF:000003">
    <property type="entry name" value="30S ribosomal protein S10"/>
    <property type="match status" value="1"/>
</dbReference>
<organism evidence="5">
    <name type="scientific">marine sediment metagenome</name>
    <dbReference type="NCBI Taxonomy" id="412755"/>
    <lineage>
        <taxon>unclassified sequences</taxon>
        <taxon>metagenomes</taxon>
        <taxon>ecological metagenomes</taxon>
    </lineage>
</organism>
<dbReference type="InterPro" id="IPR001848">
    <property type="entry name" value="Ribosomal_uS10"/>
</dbReference>
<gene>
    <name evidence="5" type="ORF">S01H4_41594</name>
</gene>
<dbReference type="GO" id="GO:0003735">
    <property type="term" value="F:structural constituent of ribosome"/>
    <property type="evidence" value="ECO:0007669"/>
    <property type="project" value="InterPro"/>
</dbReference>
<dbReference type="GO" id="GO:1990904">
    <property type="term" value="C:ribonucleoprotein complex"/>
    <property type="evidence" value="ECO:0007669"/>
    <property type="project" value="UniProtKB-KW"/>
</dbReference>